<feature type="region of interest" description="Disordered" evidence="1">
    <location>
        <begin position="1"/>
        <end position="144"/>
    </location>
</feature>
<feature type="compositionally biased region" description="Pro residues" evidence="1">
    <location>
        <begin position="119"/>
        <end position="133"/>
    </location>
</feature>
<organism evidence="2 3">
    <name type="scientific">Nyctereutes procyonoides</name>
    <name type="common">Raccoon dog</name>
    <name type="synonym">Canis procyonoides</name>
    <dbReference type="NCBI Taxonomy" id="34880"/>
    <lineage>
        <taxon>Eukaryota</taxon>
        <taxon>Metazoa</taxon>
        <taxon>Chordata</taxon>
        <taxon>Craniata</taxon>
        <taxon>Vertebrata</taxon>
        <taxon>Euteleostomi</taxon>
        <taxon>Mammalia</taxon>
        <taxon>Eutheria</taxon>
        <taxon>Laurasiatheria</taxon>
        <taxon>Carnivora</taxon>
        <taxon>Caniformia</taxon>
        <taxon>Canidae</taxon>
        <taxon>Nyctereutes</taxon>
    </lineage>
</organism>
<feature type="compositionally biased region" description="Polar residues" evidence="1">
    <location>
        <begin position="57"/>
        <end position="67"/>
    </location>
</feature>
<dbReference type="EMBL" id="CAJHUB010000760">
    <property type="protein sequence ID" value="CAD7685867.1"/>
    <property type="molecule type" value="Genomic_DNA"/>
</dbReference>
<reference evidence="2" key="1">
    <citation type="submission" date="2020-12" db="EMBL/GenBank/DDBJ databases">
        <authorList>
            <consortium name="Molecular Ecology Group"/>
        </authorList>
    </citation>
    <scope>NUCLEOTIDE SEQUENCE</scope>
    <source>
        <strain evidence="2">TBG_1078</strain>
    </source>
</reference>
<name>A0A811ZAX0_NYCPR</name>
<dbReference type="AlphaFoldDB" id="A0A811ZAX0"/>
<evidence type="ECO:0000313" key="2">
    <source>
        <dbReference type="EMBL" id="CAD7685867.1"/>
    </source>
</evidence>
<dbReference type="Proteomes" id="UP000645828">
    <property type="component" value="Unassembled WGS sequence"/>
</dbReference>
<proteinExistence type="predicted"/>
<sequence>MRREINTPEFGRLEGNMWTWGRDPRHPSLDPARPGPVHTNATSPQRGDRKVLEPASGPQSSGSQEQDAAQGRGGVLPLLGPGSSIPVQSEIQPEPQREDPKRGHGAHPCTPRSGHADLPPTPTPPEDNGPPTGPRSRKGLGPEKIFYPVQKNELSHGVQGSALALPALQAGPRPPSRGTRQEEGLVAGWSRPRASTCREGAPDARWLSWSQRRD</sequence>
<gene>
    <name evidence="2" type="ORF">NYPRO_LOCUS18660</name>
</gene>
<evidence type="ECO:0000256" key="1">
    <source>
        <dbReference type="SAM" id="MobiDB-lite"/>
    </source>
</evidence>
<keyword evidence="3" id="KW-1185">Reference proteome</keyword>
<protein>
    <submittedName>
        <fullName evidence="2">(raccoon dog) hypothetical protein</fullName>
    </submittedName>
</protein>
<evidence type="ECO:0000313" key="3">
    <source>
        <dbReference type="Proteomes" id="UP000645828"/>
    </source>
</evidence>
<comment type="caution">
    <text evidence="2">The sequence shown here is derived from an EMBL/GenBank/DDBJ whole genome shotgun (WGS) entry which is preliminary data.</text>
</comment>
<feature type="region of interest" description="Disordered" evidence="1">
    <location>
        <begin position="167"/>
        <end position="214"/>
    </location>
</feature>
<accession>A0A811ZAX0</accession>